<dbReference type="EMBL" id="JAELVQ010000015">
    <property type="protein sequence ID" value="MBJ6368771.1"/>
    <property type="molecule type" value="Genomic_DNA"/>
</dbReference>
<proteinExistence type="predicted"/>
<sequence>MPQETIHVYLMPGMAASPVIFEHIKLPEDRFKIHWLEWIMPLSNNESLYDYALRVSRNIKHDDIVLLGVSFGGVLVQEISKHVKVKKLIIVSSVKTVRELPVQMLLACKTKAYKLIPTQLAANIDVLAKYAFGSSVAKRMDLYKKYLSVNDPEYLSWAIKNMVCWKQESFQDDIVHIHGDNDAVFPIKNIETCITVKNGSHIMIINKYKWFNEHLPEIILNT</sequence>
<dbReference type="InterPro" id="IPR029058">
    <property type="entry name" value="AB_hydrolase_fold"/>
</dbReference>
<keyword evidence="1" id="KW-0378">Hydrolase</keyword>
<dbReference type="SUPFAM" id="SSF53474">
    <property type="entry name" value="alpha/beta-Hydrolases"/>
    <property type="match status" value="1"/>
</dbReference>
<comment type="caution">
    <text evidence="1">The sequence shown here is derived from an EMBL/GenBank/DDBJ whole genome shotgun (WGS) entry which is preliminary data.</text>
</comment>
<dbReference type="Proteomes" id="UP000610931">
    <property type="component" value="Unassembled WGS sequence"/>
</dbReference>
<evidence type="ECO:0000313" key="1">
    <source>
        <dbReference type="EMBL" id="MBJ6368771.1"/>
    </source>
</evidence>
<dbReference type="GO" id="GO:0016787">
    <property type="term" value="F:hydrolase activity"/>
    <property type="evidence" value="ECO:0007669"/>
    <property type="project" value="UniProtKB-KW"/>
</dbReference>
<dbReference type="AlphaFoldDB" id="A0A8J7LYP7"/>
<protein>
    <submittedName>
        <fullName evidence="1">Alpha/beta hydrolase</fullName>
    </submittedName>
</protein>
<reference evidence="1" key="1">
    <citation type="submission" date="2020-12" db="EMBL/GenBank/DDBJ databases">
        <title>Snuella sp. nov., isolated from sediment in Incheon.</title>
        <authorList>
            <person name="Kim W."/>
        </authorList>
    </citation>
    <scope>NUCLEOTIDE SEQUENCE</scope>
    <source>
        <strain evidence="1">CAU 1569</strain>
    </source>
</reference>
<organism evidence="1 2">
    <name type="scientific">Snuella sedimenti</name>
    <dbReference type="NCBI Taxonomy" id="2798802"/>
    <lineage>
        <taxon>Bacteria</taxon>
        <taxon>Pseudomonadati</taxon>
        <taxon>Bacteroidota</taxon>
        <taxon>Flavobacteriia</taxon>
        <taxon>Flavobacteriales</taxon>
        <taxon>Flavobacteriaceae</taxon>
        <taxon>Snuella</taxon>
    </lineage>
</organism>
<dbReference type="RefSeq" id="WP_199115533.1">
    <property type="nucleotide sequence ID" value="NZ_JAELVQ010000015.1"/>
</dbReference>
<gene>
    <name evidence="1" type="ORF">JF259_11785</name>
</gene>
<dbReference type="Gene3D" id="3.40.50.1820">
    <property type="entry name" value="alpha/beta hydrolase"/>
    <property type="match status" value="1"/>
</dbReference>
<keyword evidence="2" id="KW-1185">Reference proteome</keyword>
<name>A0A8J7LYP7_9FLAO</name>
<evidence type="ECO:0000313" key="2">
    <source>
        <dbReference type="Proteomes" id="UP000610931"/>
    </source>
</evidence>
<accession>A0A8J7LYP7</accession>